<dbReference type="GeneID" id="93416496"/>
<dbReference type="SUPFAM" id="SSF51679">
    <property type="entry name" value="Bacterial luciferase-like"/>
    <property type="match status" value="1"/>
</dbReference>
<dbReference type="EMBL" id="JAWLVV010000045">
    <property type="protein sequence ID" value="MDV7294703.1"/>
    <property type="molecule type" value="Genomic_DNA"/>
</dbReference>
<dbReference type="RefSeq" id="WP_003884207.1">
    <property type="nucleotide sequence ID" value="NZ_CP011269.1"/>
</dbReference>
<dbReference type="InterPro" id="IPR050564">
    <property type="entry name" value="F420-G6PD/mer"/>
</dbReference>
<dbReference type="PATRIC" id="fig|1766.6.peg.5956"/>
<dbReference type="PANTHER" id="PTHR43244">
    <property type="match status" value="1"/>
</dbReference>
<proteinExistence type="predicted"/>
<dbReference type="Pfam" id="PF00296">
    <property type="entry name" value="Bac_luciferase"/>
    <property type="match status" value="1"/>
</dbReference>
<evidence type="ECO:0000313" key="3">
    <source>
        <dbReference type="EMBL" id="MDV7294703.1"/>
    </source>
</evidence>
<dbReference type="InterPro" id="IPR036661">
    <property type="entry name" value="Luciferase-like_sf"/>
</dbReference>
<dbReference type="Proteomes" id="UP001186041">
    <property type="component" value="Unassembled WGS sequence"/>
</dbReference>
<evidence type="ECO:0000313" key="4">
    <source>
        <dbReference type="Proteomes" id="UP000057134"/>
    </source>
</evidence>
<evidence type="ECO:0000313" key="2">
    <source>
        <dbReference type="EMBL" id="ALI29774.1"/>
    </source>
</evidence>
<sequence>MTDYGRPLQFGLFVTPRADMLDNTLALAALADQHLDFIAVQDHPYQAKFLDSWALMATVLARTQRVKVIPDVASLPLRPPAVLAKTAASLDVISGGRFELALGAGAFWQAIAAMGGPNRTPGEAAQALEEAVEVIRLMWSDQRSVRFQGEHYRLSGVHPGPAPAHDIQIWLGVGGPRMLRFLGTKADGWVPSNSYFPPDKLPAMQRQIDDAALAAGRDPSAIVRAYNIFGAVTRAGDAEAFRGSVAQWTDELTALSVETGMDTFLLGTADDDAAQAAVFADEIVPAVREAVARHRGD</sequence>
<dbReference type="STRING" id="1766.XA26_59910"/>
<accession>A0A0N9YJ00</accession>
<reference evidence="2 4" key="1">
    <citation type="journal article" date="2015" name="MBio">
        <title>Enzymatic Degradation of Phenazines Can Generate Energy and Protect Sensitive Organisms from Toxicity.</title>
        <authorList>
            <person name="Costa K.C."/>
            <person name="Bergkessel M."/>
            <person name="Saunders S."/>
            <person name="Korlach J."/>
            <person name="Newman D.K."/>
        </authorList>
    </citation>
    <scope>NUCLEOTIDE SEQUENCE [LARGE SCALE GENOMIC DNA]</scope>
    <source>
        <strain evidence="2 4">CT6</strain>
    </source>
</reference>
<dbReference type="EMBL" id="CP011269">
    <property type="protein sequence ID" value="ALI29774.1"/>
    <property type="molecule type" value="Genomic_DNA"/>
</dbReference>
<dbReference type="CDD" id="cd01097">
    <property type="entry name" value="Tetrahydromethanopterin_reductase"/>
    <property type="match status" value="1"/>
</dbReference>
<feature type="domain" description="Luciferase-like" evidence="1">
    <location>
        <begin position="10"/>
        <end position="248"/>
    </location>
</feature>
<evidence type="ECO:0000259" key="1">
    <source>
        <dbReference type="Pfam" id="PF00296"/>
    </source>
</evidence>
<dbReference type="GO" id="GO:0016705">
    <property type="term" value="F:oxidoreductase activity, acting on paired donors, with incorporation or reduction of molecular oxygen"/>
    <property type="evidence" value="ECO:0007669"/>
    <property type="project" value="InterPro"/>
</dbReference>
<gene>
    <name evidence="3" type="ORF">R4485_31555</name>
    <name evidence="2" type="ORF">XA26_59910</name>
</gene>
<keyword evidence="4" id="KW-1185">Reference proteome</keyword>
<dbReference type="AlphaFoldDB" id="A0A0N9YJ00"/>
<organism evidence="2 4">
    <name type="scientific">Mycolicibacterium fortuitum</name>
    <name type="common">Mycobacterium fortuitum</name>
    <dbReference type="NCBI Taxonomy" id="1766"/>
    <lineage>
        <taxon>Bacteria</taxon>
        <taxon>Bacillati</taxon>
        <taxon>Actinomycetota</taxon>
        <taxon>Actinomycetes</taxon>
        <taxon>Mycobacteriales</taxon>
        <taxon>Mycobacteriaceae</taxon>
        <taxon>Mycolicibacterium</taxon>
    </lineage>
</organism>
<dbReference type="Gene3D" id="3.20.20.30">
    <property type="entry name" value="Luciferase-like domain"/>
    <property type="match status" value="1"/>
</dbReference>
<dbReference type="PANTHER" id="PTHR43244:SF2">
    <property type="entry name" value="CONSERVED HYPOTHETICAL ALANINE AND PROLINE-RICH PROTEIN"/>
    <property type="match status" value="1"/>
</dbReference>
<reference evidence="3" key="2">
    <citation type="submission" date="2023-10" db="EMBL/GenBank/DDBJ databases">
        <title>Mycolicibacterium fortuitum clinical isolates causing pulmonary infections in humans.</title>
        <authorList>
            <person name="Mejia-Ponce P.M."/>
            <person name="Zenteno-Cuevas R."/>
            <person name="Licona-Cassani C."/>
        </authorList>
    </citation>
    <scope>NUCLEOTIDE SEQUENCE</scope>
    <source>
        <strain evidence="3">M8</strain>
    </source>
</reference>
<protein>
    <submittedName>
        <fullName evidence="3">LLM class flavin-dependent oxidoreductase</fullName>
    </submittedName>
</protein>
<dbReference type="InterPro" id="IPR011251">
    <property type="entry name" value="Luciferase-like_dom"/>
</dbReference>
<dbReference type="KEGG" id="mft:XA26_59910"/>
<dbReference type="Proteomes" id="UP000057134">
    <property type="component" value="Chromosome"/>
</dbReference>
<name>A0A0N9YJ00_MYCFO</name>